<keyword evidence="16" id="KW-0548">Nucleotidyltransferase</keyword>
<dbReference type="Pfam" id="PF00899">
    <property type="entry name" value="ThiF"/>
    <property type="match status" value="1"/>
</dbReference>
<dbReference type="GO" id="GO:0005829">
    <property type="term" value="C:cytosol"/>
    <property type="evidence" value="ECO:0007669"/>
    <property type="project" value="TreeGrafter"/>
</dbReference>
<dbReference type="OrthoDB" id="9804286at2"/>
<dbReference type="RefSeq" id="WP_110813854.1">
    <property type="nucleotide sequence ID" value="NZ_QJTE01000002.1"/>
</dbReference>
<dbReference type="CDD" id="cd00757">
    <property type="entry name" value="ThiF_MoeB_HesA_family"/>
    <property type="match status" value="1"/>
</dbReference>
<protein>
    <recommendedName>
        <fullName evidence="9">Molybdopterin-synthase adenylyltransferase</fullName>
        <ecNumber evidence="8">2.7.7.80</ecNumber>
    </recommendedName>
    <alternativeName>
        <fullName evidence="12">MoaD protein adenylase</fullName>
    </alternativeName>
    <alternativeName>
        <fullName evidence="10">Molybdopterin-converting factor subunit 1 adenylase</fullName>
    </alternativeName>
    <alternativeName>
        <fullName evidence="11">Sulfur carrier protein MoaD adenylyltransferase</fullName>
    </alternativeName>
</protein>
<dbReference type="GO" id="GO:0005524">
    <property type="term" value="F:ATP binding"/>
    <property type="evidence" value="ECO:0007669"/>
    <property type="project" value="UniProtKB-KW"/>
</dbReference>
<evidence type="ECO:0000313" key="17">
    <source>
        <dbReference type="Proteomes" id="UP000248311"/>
    </source>
</evidence>
<feature type="transmembrane region" description="Helical" evidence="14">
    <location>
        <begin position="58"/>
        <end position="74"/>
    </location>
</feature>
<evidence type="ECO:0000313" key="16">
    <source>
        <dbReference type="EMBL" id="PYE84803.1"/>
    </source>
</evidence>
<reference evidence="16 17" key="1">
    <citation type="submission" date="2018-06" db="EMBL/GenBank/DDBJ databases">
        <title>Genomic Encyclopedia of Type Strains, Phase III (KMG-III): the genomes of soil and plant-associated and newly described type strains.</title>
        <authorList>
            <person name="Whitman W."/>
        </authorList>
    </citation>
    <scope>NUCLEOTIDE SEQUENCE [LARGE SCALE GENOMIC DNA]</scope>
    <source>
        <strain evidence="16 17">CECT 9025</strain>
    </source>
</reference>
<keyword evidence="14" id="KW-1133">Transmembrane helix</keyword>
<feature type="domain" description="THIF-type NAD/FAD binding fold" evidence="15">
    <location>
        <begin position="113"/>
        <end position="348"/>
    </location>
</feature>
<evidence type="ECO:0000256" key="9">
    <source>
        <dbReference type="ARBA" id="ARBA00073635"/>
    </source>
</evidence>
<dbReference type="InterPro" id="IPR035985">
    <property type="entry name" value="Ubiquitin-activating_enz"/>
</dbReference>
<evidence type="ECO:0000256" key="10">
    <source>
        <dbReference type="ARBA" id="ARBA00075110"/>
    </source>
</evidence>
<name>A0A318SSW6_9RHOB</name>
<dbReference type="GO" id="GO:0008641">
    <property type="term" value="F:ubiquitin-like modifier activating enzyme activity"/>
    <property type="evidence" value="ECO:0007669"/>
    <property type="project" value="InterPro"/>
</dbReference>
<dbReference type="InterPro" id="IPR000594">
    <property type="entry name" value="ThiF_NAD_FAD-bd"/>
</dbReference>
<dbReference type="NCBIfam" id="NF004281">
    <property type="entry name" value="PRK05690.1"/>
    <property type="match status" value="1"/>
</dbReference>
<dbReference type="EMBL" id="QJTE01000002">
    <property type="protein sequence ID" value="PYE84803.1"/>
    <property type="molecule type" value="Genomic_DNA"/>
</dbReference>
<evidence type="ECO:0000256" key="12">
    <source>
        <dbReference type="ARBA" id="ARBA00078531"/>
    </source>
</evidence>
<dbReference type="GO" id="GO:0008146">
    <property type="term" value="F:sulfotransferase activity"/>
    <property type="evidence" value="ECO:0007669"/>
    <property type="project" value="TreeGrafter"/>
</dbReference>
<evidence type="ECO:0000256" key="7">
    <source>
        <dbReference type="ARBA" id="ARBA00063809"/>
    </source>
</evidence>
<proteinExistence type="inferred from homology"/>
<comment type="caution">
    <text evidence="16">The sequence shown here is derived from an EMBL/GenBank/DDBJ whole genome shotgun (WGS) entry which is preliminary data.</text>
</comment>
<comment type="catalytic activity">
    <reaction evidence="5">
        <text>[molybdopterin-synthase sulfur-carrier protein]-C-terminal Gly-Gly + ATP + H(+) = [molybdopterin-synthase sulfur-carrier protein]-C-terminal Gly-Gly-AMP + diphosphate</text>
        <dbReference type="Rhea" id="RHEA:43616"/>
        <dbReference type="Rhea" id="RHEA-COMP:12159"/>
        <dbReference type="Rhea" id="RHEA-COMP:12202"/>
        <dbReference type="ChEBI" id="CHEBI:15378"/>
        <dbReference type="ChEBI" id="CHEBI:30616"/>
        <dbReference type="ChEBI" id="CHEBI:33019"/>
        <dbReference type="ChEBI" id="CHEBI:90618"/>
        <dbReference type="ChEBI" id="CHEBI:90778"/>
        <dbReference type="EC" id="2.7.7.80"/>
    </reaction>
</comment>
<feature type="region of interest" description="Disordered" evidence="13">
    <location>
        <begin position="84"/>
        <end position="105"/>
    </location>
</feature>
<organism evidence="16 17">
    <name type="scientific">Pseudoroseicyclus aestuarii</name>
    <dbReference type="NCBI Taxonomy" id="1795041"/>
    <lineage>
        <taxon>Bacteria</taxon>
        <taxon>Pseudomonadati</taxon>
        <taxon>Pseudomonadota</taxon>
        <taxon>Alphaproteobacteria</taxon>
        <taxon>Rhodobacterales</taxon>
        <taxon>Paracoccaceae</taxon>
        <taxon>Pseudoroseicyclus</taxon>
    </lineage>
</organism>
<keyword evidence="2 16" id="KW-0808">Transferase</keyword>
<dbReference type="AlphaFoldDB" id="A0A318SSW6"/>
<dbReference type="FunFam" id="3.40.50.720:FF:000033">
    <property type="entry name" value="Adenylyltransferase and sulfurtransferase MOCS3"/>
    <property type="match status" value="1"/>
</dbReference>
<evidence type="ECO:0000259" key="15">
    <source>
        <dbReference type="Pfam" id="PF00899"/>
    </source>
</evidence>
<evidence type="ECO:0000256" key="5">
    <source>
        <dbReference type="ARBA" id="ARBA00052218"/>
    </source>
</evidence>
<evidence type="ECO:0000256" key="4">
    <source>
        <dbReference type="ARBA" id="ARBA00022840"/>
    </source>
</evidence>
<keyword evidence="14" id="KW-0812">Transmembrane</keyword>
<evidence type="ECO:0000256" key="13">
    <source>
        <dbReference type="SAM" id="MobiDB-lite"/>
    </source>
</evidence>
<keyword evidence="14" id="KW-0472">Membrane</keyword>
<evidence type="ECO:0000256" key="14">
    <source>
        <dbReference type="SAM" id="Phobius"/>
    </source>
</evidence>
<evidence type="ECO:0000256" key="11">
    <source>
        <dbReference type="ARBA" id="ARBA00075328"/>
    </source>
</evidence>
<dbReference type="InterPro" id="IPR045886">
    <property type="entry name" value="ThiF/MoeB/HesA"/>
</dbReference>
<dbReference type="GO" id="GO:0004792">
    <property type="term" value="F:thiosulfate-cyanide sulfurtransferase activity"/>
    <property type="evidence" value="ECO:0007669"/>
    <property type="project" value="TreeGrafter"/>
</dbReference>
<keyword evidence="4" id="KW-0067">ATP-binding</keyword>
<dbReference type="PANTHER" id="PTHR10953">
    <property type="entry name" value="UBIQUITIN-ACTIVATING ENZYME E1"/>
    <property type="match status" value="1"/>
</dbReference>
<evidence type="ECO:0000256" key="3">
    <source>
        <dbReference type="ARBA" id="ARBA00022741"/>
    </source>
</evidence>
<comment type="subunit">
    <text evidence="7">Homodimer. Forms a stable heterotetrameric complex of 2 MoeB and 2 MoaD during adenylation of MoaD.</text>
</comment>
<evidence type="ECO:0000256" key="1">
    <source>
        <dbReference type="ARBA" id="ARBA00009919"/>
    </source>
</evidence>
<sequence>MILVAVMAAVMWGIGAATGAPRRARWSMIGVLLAAVILVQVTLPRGHPLREATGSEPALWLLILGFVALFWAYGRGLAAVRRRSRTAEPASGERGAEAAPPGRMTEAELERQARHIVLREIGGPGQRRLREARVLIVGAGGLGAPASLYLAASGVGTLGLIDGDTVDRSNLGRQVLFNEADIGRPKVQAAYDRLVAQNPAVALRPYHRSLTEEIAEALFEDYDLILDGSDNFATRHLVNRTAVQLGKPLIAAALTQWEGQISLYHPAAGAPCYACIFEDVPDPALVPSCAEAGVLGPLPGVIGAMMAAEAIKHLTGAGQTLAGRLAIHDALWAETRVIGIARRADCPVCGAGAQPA</sequence>
<dbReference type="PANTHER" id="PTHR10953:SF102">
    <property type="entry name" value="ADENYLYLTRANSFERASE AND SULFURTRANSFERASE MOCS3"/>
    <property type="match status" value="1"/>
</dbReference>
<dbReference type="SUPFAM" id="SSF69572">
    <property type="entry name" value="Activating enzymes of the ubiquitin-like proteins"/>
    <property type="match status" value="1"/>
</dbReference>
<dbReference type="Gene3D" id="3.40.50.720">
    <property type="entry name" value="NAD(P)-binding Rossmann-like Domain"/>
    <property type="match status" value="1"/>
</dbReference>
<keyword evidence="17" id="KW-1185">Reference proteome</keyword>
<comment type="similarity">
    <text evidence="1">Belongs to the HesA/MoeB/ThiF family.</text>
</comment>
<dbReference type="GO" id="GO:0061605">
    <property type="term" value="F:molybdopterin-synthase adenylyltransferase activity"/>
    <property type="evidence" value="ECO:0007669"/>
    <property type="project" value="UniProtKB-EC"/>
</dbReference>
<dbReference type="EC" id="2.7.7.80" evidence="8"/>
<evidence type="ECO:0000256" key="2">
    <source>
        <dbReference type="ARBA" id="ARBA00022679"/>
    </source>
</evidence>
<keyword evidence="3" id="KW-0547">Nucleotide-binding</keyword>
<gene>
    <name evidence="16" type="ORF">DFP88_102606</name>
</gene>
<dbReference type="Proteomes" id="UP000248311">
    <property type="component" value="Unassembled WGS sequence"/>
</dbReference>
<evidence type="ECO:0000256" key="8">
    <source>
        <dbReference type="ARBA" id="ARBA00066884"/>
    </source>
</evidence>
<evidence type="ECO:0000256" key="6">
    <source>
        <dbReference type="ARBA" id="ARBA00055169"/>
    </source>
</evidence>
<comment type="function">
    <text evidence="6">Catalyzes the adenylation by ATP of the carboxyl group of the C-terminal glycine of sulfur carrier protein MoaD.</text>
</comment>
<accession>A0A318SSW6</accession>
<feature type="transmembrane region" description="Helical" evidence="14">
    <location>
        <begin position="26"/>
        <end position="46"/>
    </location>
</feature>